<dbReference type="Proteomes" id="UP000195880">
    <property type="component" value="Chromosome"/>
</dbReference>
<evidence type="ECO:0000256" key="4">
    <source>
        <dbReference type="ARBA" id="ARBA00022801"/>
    </source>
</evidence>
<dbReference type="GO" id="GO:0004170">
    <property type="term" value="F:dUTP diphosphatase activity"/>
    <property type="evidence" value="ECO:0007669"/>
    <property type="project" value="UniProtKB-UniRule"/>
</dbReference>
<dbReference type="GO" id="GO:0000287">
    <property type="term" value="F:magnesium ion binding"/>
    <property type="evidence" value="ECO:0007669"/>
    <property type="project" value="UniProtKB-UniRule"/>
</dbReference>
<evidence type="ECO:0000256" key="5">
    <source>
        <dbReference type="ARBA" id="ARBA00022842"/>
    </source>
</evidence>
<keyword evidence="6 8" id="KW-0546">Nucleotide metabolism</keyword>
<feature type="binding site" evidence="8">
    <location>
        <begin position="62"/>
        <end position="64"/>
    </location>
    <ligand>
        <name>substrate</name>
    </ligand>
</feature>
<comment type="function">
    <text evidence="8">This enzyme is involved in nucleotide metabolism: it produces dUMP, the immediate precursor of thymidine nucleotides and it decreases the intracellular concentration of dUTP so that uracil cannot be incorporated into DNA.</text>
</comment>
<dbReference type="AlphaFoldDB" id="A0A1Z1WKP2"/>
<feature type="region of interest" description="Disordered" evidence="9">
    <location>
        <begin position="399"/>
        <end position="428"/>
    </location>
</feature>
<organism evidence="11 12">
    <name type="scientific">Streptomyces alboflavus</name>
    <dbReference type="NCBI Taxonomy" id="67267"/>
    <lineage>
        <taxon>Bacteria</taxon>
        <taxon>Bacillati</taxon>
        <taxon>Actinomycetota</taxon>
        <taxon>Actinomycetes</taxon>
        <taxon>Kitasatosporales</taxon>
        <taxon>Streptomycetaceae</taxon>
        <taxon>Streptomyces</taxon>
    </lineage>
</organism>
<keyword evidence="12" id="KW-1185">Reference proteome</keyword>
<feature type="binding site" evidence="8">
    <location>
        <position position="75"/>
    </location>
    <ligand>
        <name>substrate</name>
    </ligand>
</feature>
<evidence type="ECO:0000256" key="1">
    <source>
        <dbReference type="ARBA" id="ARBA00001946"/>
    </source>
</evidence>
<gene>
    <name evidence="8" type="primary">dut</name>
    <name evidence="11" type="ORF">SMD44_06497</name>
</gene>
<evidence type="ECO:0000256" key="9">
    <source>
        <dbReference type="SAM" id="MobiDB-lite"/>
    </source>
</evidence>
<dbReference type="CDD" id="cd07557">
    <property type="entry name" value="trimeric_dUTPase"/>
    <property type="match status" value="1"/>
</dbReference>
<reference evidence="11 12" key="1">
    <citation type="submission" date="2017-05" db="EMBL/GenBank/DDBJ databases">
        <title>Streptomyces alboflavus Genome sequencing and assembly.</title>
        <authorList>
            <person name="Wang Y."/>
            <person name="Du B."/>
            <person name="Ding Y."/>
            <person name="Liu H."/>
            <person name="Hou Q."/>
            <person name="Liu K."/>
            <person name="Wang C."/>
            <person name="Yao L."/>
        </authorList>
    </citation>
    <scope>NUCLEOTIDE SEQUENCE [LARGE SCALE GENOMIC DNA]</scope>
    <source>
        <strain evidence="11 12">MDJK44</strain>
    </source>
</reference>
<dbReference type="eggNOG" id="ENOG502Z90C">
    <property type="taxonomic scope" value="Bacteria"/>
</dbReference>
<dbReference type="GO" id="GO:0006226">
    <property type="term" value="P:dUMP biosynthetic process"/>
    <property type="evidence" value="ECO:0007669"/>
    <property type="project" value="UniProtKB-UniRule"/>
</dbReference>
<sequence>MDVLIRRVDPDVPLPSYAQPGDAGADVRTTEACELAPGERAVLPTGVSIALPEGYAAFVHPRSGLAARCGVAMVNAPGTIDAGYRGEIKVIVVNLDPRESVRFERFDRIAQLVVQQVEKVRFQEVAELPGSVRAEGDSGPPEAMPPWAPAPMNKRVGIDTRRSYPTGKDSDVFGRRKKSGAAEDAASEAEQVVDGIDNEDAEDTEGAEPQRVRLEPEPRPDGPWDVSEVREPGEGRVDLGGLFVPGVEGMELRVEVAGDAIVAATIVLQDSAVQLQGFAAPKREGIWGEVREEIASGITQQGGVIDEVEGPLGWELRAQVPVQLPDGTGGFQVVRFVGVDGPRWFLRGVISGQGAVQPQAAGLLEQIFRDTVVVRGEGPMAPRDPIVLKLPDDAQMVPEGVQQEDQETSRFSGGMGQLARGPEITEVR</sequence>
<feature type="binding site" evidence="8">
    <location>
        <begin position="79"/>
        <end position="81"/>
    </location>
    <ligand>
        <name>substrate</name>
    </ligand>
</feature>
<dbReference type="Pfam" id="PF12502">
    <property type="entry name" value="DUF3710"/>
    <property type="match status" value="1"/>
</dbReference>
<dbReference type="GO" id="GO:0046081">
    <property type="term" value="P:dUTP catabolic process"/>
    <property type="evidence" value="ECO:0007669"/>
    <property type="project" value="InterPro"/>
</dbReference>
<dbReference type="InterPro" id="IPR036157">
    <property type="entry name" value="dUTPase-like_sf"/>
</dbReference>
<keyword evidence="4 8" id="KW-0378">Hydrolase</keyword>
<evidence type="ECO:0000256" key="2">
    <source>
        <dbReference type="ARBA" id="ARBA00006581"/>
    </source>
</evidence>
<dbReference type="HAMAP" id="MF_00116">
    <property type="entry name" value="dUTPase_bact"/>
    <property type="match status" value="1"/>
</dbReference>
<proteinExistence type="inferred from homology"/>
<feature type="domain" description="dUTPase-like" evidence="10">
    <location>
        <begin position="12"/>
        <end position="137"/>
    </location>
</feature>
<feature type="compositionally biased region" description="Basic and acidic residues" evidence="9">
    <location>
        <begin position="156"/>
        <end position="174"/>
    </location>
</feature>
<comment type="cofactor">
    <cofactor evidence="1 8">
        <name>Mg(2+)</name>
        <dbReference type="ChEBI" id="CHEBI:18420"/>
    </cofactor>
</comment>
<evidence type="ECO:0000256" key="6">
    <source>
        <dbReference type="ARBA" id="ARBA00023080"/>
    </source>
</evidence>
<feature type="region of interest" description="Disordered" evidence="9">
    <location>
        <begin position="131"/>
        <end position="232"/>
    </location>
</feature>
<dbReference type="InterPro" id="IPR022183">
    <property type="entry name" value="DUF3710"/>
</dbReference>
<evidence type="ECO:0000256" key="7">
    <source>
        <dbReference type="ARBA" id="ARBA00047686"/>
    </source>
</evidence>
<accession>A0A1Z1WKP2</accession>
<dbReference type="Gene3D" id="2.70.40.10">
    <property type="match status" value="1"/>
</dbReference>
<dbReference type="NCBIfam" id="TIGR00576">
    <property type="entry name" value="dut"/>
    <property type="match status" value="1"/>
</dbReference>
<evidence type="ECO:0000313" key="11">
    <source>
        <dbReference type="EMBL" id="ARX87016.1"/>
    </source>
</evidence>
<dbReference type="STRING" id="67267.GCA_000716675_07538"/>
<keyword evidence="5 8" id="KW-0460">Magnesium</keyword>
<comment type="catalytic activity">
    <reaction evidence="7 8">
        <text>dUTP + H2O = dUMP + diphosphate + H(+)</text>
        <dbReference type="Rhea" id="RHEA:10248"/>
        <dbReference type="ChEBI" id="CHEBI:15377"/>
        <dbReference type="ChEBI" id="CHEBI:15378"/>
        <dbReference type="ChEBI" id="CHEBI:33019"/>
        <dbReference type="ChEBI" id="CHEBI:61555"/>
        <dbReference type="ChEBI" id="CHEBI:246422"/>
        <dbReference type="EC" id="3.6.1.23"/>
    </reaction>
</comment>
<dbReference type="PANTHER" id="PTHR11241:SF0">
    <property type="entry name" value="DEOXYURIDINE 5'-TRIPHOSPHATE NUCLEOTIDOHYDROLASE"/>
    <property type="match status" value="1"/>
</dbReference>
<protein>
    <recommendedName>
        <fullName evidence="8">Deoxyuridine 5'-triphosphate nucleotidohydrolase</fullName>
        <shortName evidence="8">dUTPase</shortName>
        <ecNumber evidence="8">3.6.1.23</ecNumber>
    </recommendedName>
    <alternativeName>
        <fullName evidence="8">dUTP pyrophosphatase</fullName>
    </alternativeName>
</protein>
<dbReference type="InterPro" id="IPR008181">
    <property type="entry name" value="dUTPase"/>
</dbReference>
<dbReference type="InterPro" id="IPR033704">
    <property type="entry name" value="dUTPase_trimeric"/>
</dbReference>
<dbReference type="KEGG" id="salf:SMD44_06497"/>
<dbReference type="NCBIfam" id="NF001862">
    <property type="entry name" value="PRK00601.1"/>
    <property type="match status" value="1"/>
</dbReference>
<evidence type="ECO:0000259" key="10">
    <source>
        <dbReference type="Pfam" id="PF00692"/>
    </source>
</evidence>
<evidence type="ECO:0000256" key="3">
    <source>
        <dbReference type="ARBA" id="ARBA00022723"/>
    </source>
</evidence>
<dbReference type="EC" id="3.6.1.23" evidence="8"/>
<feature type="compositionally biased region" description="Basic and acidic residues" evidence="9">
    <location>
        <begin position="208"/>
        <end position="232"/>
    </location>
</feature>
<dbReference type="PANTHER" id="PTHR11241">
    <property type="entry name" value="DEOXYURIDINE 5'-TRIPHOSPHATE NUCLEOTIDOHYDROLASE"/>
    <property type="match status" value="1"/>
</dbReference>
<feature type="compositionally biased region" description="Acidic residues" evidence="9">
    <location>
        <begin position="196"/>
        <end position="206"/>
    </location>
</feature>
<evidence type="ECO:0000256" key="8">
    <source>
        <dbReference type="HAMAP-Rule" id="MF_00116"/>
    </source>
</evidence>
<dbReference type="EMBL" id="CP021748">
    <property type="protein sequence ID" value="ARX87016.1"/>
    <property type="molecule type" value="Genomic_DNA"/>
</dbReference>
<name>A0A1Z1WKP2_9ACTN</name>
<comment type="pathway">
    <text evidence="8">Pyrimidine metabolism; dUMP biosynthesis; dUMP from dCTP (dUTP route): step 2/2.</text>
</comment>
<dbReference type="InterPro" id="IPR029054">
    <property type="entry name" value="dUTPase-like"/>
</dbReference>
<comment type="similarity">
    <text evidence="2 8">Belongs to the dUTPase family.</text>
</comment>
<dbReference type="FunFam" id="2.70.40.10:FF:000008">
    <property type="entry name" value="Deoxyuridine 5'-triphosphate nucleotidohydrolase"/>
    <property type="match status" value="1"/>
</dbReference>
<comment type="caution">
    <text evidence="8">Lacks conserved residue(s) required for the propagation of feature annotation.</text>
</comment>
<keyword evidence="3 8" id="KW-0479">Metal-binding</keyword>
<evidence type="ECO:0000313" key="12">
    <source>
        <dbReference type="Proteomes" id="UP000195880"/>
    </source>
</evidence>
<dbReference type="SUPFAM" id="SSF51283">
    <property type="entry name" value="dUTPase-like"/>
    <property type="match status" value="1"/>
</dbReference>
<dbReference type="UniPathway" id="UPA00610">
    <property type="reaction ID" value="UER00666"/>
</dbReference>
<dbReference type="Pfam" id="PF00692">
    <property type="entry name" value="dUTPase"/>
    <property type="match status" value="1"/>
</dbReference>